<evidence type="ECO:0000313" key="2">
    <source>
        <dbReference type="EMBL" id="ADR32199.1"/>
    </source>
</evidence>
<reference evidence="3" key="1">
    <citation type="journal article" date="2008" name="BMC Microbiol.">
        <title>Sequence variability of Campylobacter temperate bacteriophages.</title>
        <authorList>
            <person name="Clark C.G."/>
            <person name="Ng L.K."/>
        </authorList>
    </citation>
    <scope>NUCLEOTIDE SEQUENCE</scope>
    <source>
        <strain evidence="3">NCTC 13255</strain>
    </source>
</reference>
<sequence length="96" mass="10794">MLLSPFISPMAGTRFCLSASIFAKVGSFLQAFLPPSFQQGKCFPKFWAGIICSHSMRLILWLIFPFLVYSFLGAYKSLLITSKLIYFPFLLTLKGA</sequence>
<feature type="transmembrane region" description="Helical" evidence="1">
    <location>
        <begin position="12"/>
        <end position="34"/>
    </location>
</feature>
<reference evidence="2" key="2">
    <citation type="submission" date="2010-04" db="EMBL/GenBank/DDBJ databases">
        <title>Sequencing of CJIE1 prophage homologs reveals variable gene carriage.</title>
        <authorList>
            <person name="Clark C.G."/>
        </authorList>
    </citation>
    <scope>NUCLEOTIDE SEQUENCE</scope>
    <source>
        <strain evidence="2">00-2425</strain>
        <strain evidence="3">NCTC 13255</strain>
    </source>
</reference>
<proteinExistence type="predicted"/>
<dbReference type="AlphaFoldDB" id="E5F1R5"/>
<keyword evidence="1" id="KW-0812">Transmembrane</keyword>
<dbReference type="EMBL" id="HM192820">
    <property type="protein sequence ID" value="ADX98439.1"/>
    <property type="molecule type" value="Genomic_DNA"/>
</dbReference>
<keyword evidence="1" id="KW-0472">Membrane</keyword>
<accession>E5F1R5</accession>
<protein>
    <submittedName>
        <fullName evidence="2">Uncharacterized protein</fullName>
    </submittedName>
</protein>
<dbReference type="EMBL" id="HM141978">
    <property type="protein sequence ID" value="ADR32199.1"/>
    <property type="molecule type" value="Genomic_DNA"/>
</dbReference>
<evidence type="ECO:0000313" key="3">
    <source>
        <dbReference type="EMBL" id="ADX98439.1"/>
    </source>
</evidence>
<evidence type="ECO:0000256" key="1">
    <source>
        <dbReference type="SAM" id="Phobius"/>
    </source>
</evidence>
<name>E5F1R5_CAMJU</name>
<organism evidence="2">
    <name type="scientific">Campylobacter jejuni</name>
    <dbReference type="NCBI Taxonomy" id="197"/>
    <lineage>
        <taxon>Bacteria</taxon>
        <taxon>Pseudomonadati</taxon>
        <taxon>Campylobacterota</taxon>
        <taxon>Epsilonproteobacteria</taxon>
        <taxon>Campylobacterales</taxon>
        <taxon>Campylobacteraceae</taxon>
        <taxon>Campylobacter</taxon>
    </lineage>
</organism>
<keyword evidence="1" id="KW-1133">Transmembrane helix</keyword>